<evidence type="ECO:0000256" key="6">
    <source>
        <dbReference type="SAM" id="Phobius"/>
    </source>
</evidence>
<reference evidence="8" key="1">
    <citation type="submission" date="2023-03" db="EMBL/GenBank/DDBJ databases">
        <authorList>
            <person name="Steffen K."/>
            <person name="Cardenas P."/>
        </authorList>
    </citation>
    <scope>NUCLEOTIDE SEQUENCE</scope>
</reference>
<keyword evidence="9" id="KW-1185">Reference proteome</keyword>
<keyword evidence="6" id="KW-1133">Transmembrane helix</keyword>
<feature type="domain" description="Sushi" evidence="7">
    <location>
        <begin position="38"/>
        <end position="97"/>
    </location>
</feature>
<evidence type="ECO:0000313" key="9">
    <source>
        <dbReference type="Proteomes" id="UP001174909"/>
    </source>
</evidence>
<keyword evidence="6" id="KW-0812">Transmembrane</keyword>
<accession>A0AA35WBA1</accession>
<evidence type="ECO:0000313" key="8">
    <source>
        <dbReference type="EMBL" id="CAI8008440.1"/>
    </source>
</evidence>
<evidence type="ECO:0000256" key="2">
    <source>
        <dbReference type="ARBA" id="ARBA00022737"/>
    </source>
</evidence>
<keyword evidence="4" id="KW-0325">Glycoprotein</keyword>
<feature type="domain" description="Sushi" evidence="7">
    <location>
        <begin position="124"/>
        <end position="183"/>
    </location>
</feature>
<comment type="caution">
    <text evidence="5">Lacks conserved residue(s) required for the propagation of feature annotation.</text>
</comment>
<evidence type="ECO:0000259" key="7">
    <source>
        <dbReference type="PROSITE" id="PS50923"/>
    </source>
</evidence>
<organism evidence="8 9">
    <name type="scientific">Geodia barretti</name>
    <name type="common">Barrett's horny sponge</name>
    <dbReference type="NCBI Taxonomy" id="519541"/>
    <lineage>
        <taxon>Eukaryota</taxon>
        <taxon>Metazoa</taxon>
        <taxon>Porifera</taxon>
        <taxon>Demospongiae</taxon>
        <taxon>Heteroscleromorpha</taxon>
        <taxon>Tetractinellida</taxon>
        <taxon>Astrophorina</taxon>
        <taxon>Geodiidae</taxon>
        <taxon>Geodia</taxon>
    </lineage>
</organism>
<evidence type="ECO:0000256" key="3">
    <source>
        <dbReference type="ARBA" id="ARBA00023157"/>
    </source>
</evidence>
<dbReference type="EMBL" id="CASHTH010000844">
    <property type="protein sequence ID" value="CAI8008440.1"/>
    <property type="molecule type" value="Genomic_DNA"/>
</dbReference>
<sequence length="327" mass="36206">MGEELRLNLLYMQLHSLQIVATNCAGKSPAINISILEVSCGPLDVSGTSTNNGENRVSTQKGSRLQYKCIDNAEVIVFECLSNGSWTPDPRVIKCSNISSFAKYVSSGGDFYTFILLCTHSDIIHCKAPVLPQNSHIDEERSIMGLMMVYQCNIGYKPTERTVSKCLATGEWAHNISDLQCIKQVDCGALMGLSNGFVDYAETMEGSVAILQCDKGLALLRDDLYVIKCNNNGTWMPNIFGQRCVDPLLKTGESCAGQSGNFYLIVGGTALLTSIPFGILVGWLLSKCRKRKQKNCQHSYEEVTPKRQQETIDIVQNEAYMKYQHNI</sequence>
<dbReference type="PANTHER" id="PTHR19325">
    <property type="entry name" value="COMPLEMENT COMPONENT-RELATED SUSHI DOMAIN-CONTAINING"/>
    <property type="match status" value="1"/>
</dbReference>
<proteinExistence type="predicted"/>
<dbReference type="InterPro" id="IPR000436">
    <property type="entry name" value="Sushi_SCR_CCP_dom"/>
</dbReference>
<dbReference type="Proteomes" id="UP001174909">
    <property type="component" value="Unassembled WGS sequence"/>
</dbReference>
<dbReference type="InterPro" id="IPR050350">
    <property type="entry name" value="Compl-Cell_Adhes-Reg"/>
</dbReference>
<dbReference type="CDD" id="cd00033">
    <property type="entry name" value="CCP"/>
    <property type="match status" value="1"/>
</dbReference>
<keyword evidence="3" id="KW-1015">Disulfide bond</keyword>
<dbReference type="Pfam" id="PF00084">
    <property type="entry name" value="Sushi"/>
    <property type="match status" value="1"/>
</dbReference>
<dbReference type="PANTHER" id="PTHR19325:SF575">
    <property type="entry name" value="LOCOMOTION-RELATED PROTEIN HIKARU GENKI"/>
    <property type="match status" value="1"/>
</dbReference>
<dbReference type="SUPFAM" id="SSF57535">
    <property type="entry name" value="Complement control module/SCR domain"/>
    <property type="match status" value="2"/>
</dbReference>
<evidence type="ECO:0000256" key="5">
    <source>
        <dbReference type="PROSITE-ProRule" id="PRU00302"/>
    </source>
</evidence>
<evidence type="ECO:0000256" key="4">
    <source>
        <dbReference type="ARBA" id="ARBA00023180"/>
    </source>
</evidence>
<comment type="caution">
    <text evidence="8">The sequence shown here is derived from an EMBL/GenBank/DDBJ whole genome shotgun (WGS) entry which is preliminary data.</text>
</comment>
<keyword evidence="1 5" id="KW-0768">Sushi</keyword>
<name>A0AA35WBA1_GEOBA</name>
<dbReference type="AlphaFoldDB" id="A0AA35WBA1"/>
<evidence type="ECO:0000256" key="1">
    <source>
        <dbReference type="ARBA" id="ARBA00022659"/>
    </source>
</evidence>
<protein>
    <submittedName>
        <fullName evidence="8">Sushi, von Willebrand factor type A, EGF and pentraxin domain-containing protein 1</fullName>
    </submittedName>
</protein>
<dbReference type="PROSITE" id="PS50923">
    <property type="entry name" value="SUSHI"/>
    <property type="match status" value="2"/>
</dbReference>
<dbReference type="Gene3D" id="2.10.70.10">
    <property type="entry name" value="Complement Module, domain 1"/>
    <property type="match status" value="2"/>
</dbReference>
<feature type="transmembrane region" description="Helical" evidence="6">
    <location>
        <begin position="262"/>
        <end position="285"/>
    </location>
</feature>
<gene>
    <name evidence="8" type="ORF">GBAR_LOCUS5779</name>
</gene>
<dbReference type="InterPro" id="IPR035976">
    <property type="entry name" value="Sushi/SCR/CCP_sf"/>
</dbReference>
<dbReference type="SMART" id="SM00032">
    <property type="entry name" value="CCP"/>
    <property type="match status" value="3"/>
</dbReference>
<keyword evidence="2" id="KW-0677">Repeat</keyword>
<keyword evidence="6" id="KW-0472">Membrane</keyword>